<proteinExistence type="predicted"/>
<feature type="region of interest" description="Disordered" evidence="1">
    <location>
        <begin position="1"/>
        <end position="53"/>
    </location>
</feature>
<feature type="compositionally biased region" description="Basic and acidic residues" evidence="1">
    <location>
        <begin position="1"/>
        <end position="15"/>
    </location>
</feature>
<gene>
    <name evidence="2" type="ORF">V6N11_080081</name>
</gene>
<reference evidence="2 3" key="1">
    <citation type="journal article" date="2024" name="G3 (Bethesda)">
        <title>Genome assembly of Hibiscus sabdariffa L. provides insights into metabolisms of medicinal natural products.</title>
        <authorList>
            <person name="Kim T."/>
        </authorList>
    </citation>
    <scope>NUCLEOTIDE SEQUENCE [LARGE SCALE GENOMIC DNA]</scope>
    <source>
        <strain evidence="2">TK-2024</strain>
        <tissue evidence="2">Old leaves</tissue>
    </source>
</reference>
<protein>
    <submittedName>
        <fullName evidence="2">Uncharacterized protein</fullName>
    </submittedName>
</protein>
<name>A0ABR2RY06_9ROSI</name>
<comment type="caution">
    <text evidence="2">The sequence shown here is derived from an EMBL/GenBank/DDBJ whole genome shotgun (WGS) entry which is preliminary data.</text>
</comment>
<evidence type="ECO:0000313" key="3">
    <source>
        <dbReference type="Proteomes" id="UP001396334"/>
    </source>
</evidence>
<evidence type="ECO:0000313" key="2">
    <source>
        <dbReference type="EMBL" id="KAK9017604.1"/>
    </source>
</evidence>
<dbReference type="EMBL" id="JBBPBN010000020">
    <property type="protein sequence ID" value="KAK9017604.1"/>
    <property type="molecule type" value="Genomic_DNA"/>
</dbReference>
<accession>A0ABR2RY06</accession>
<dbReference type="Proteomes" id="UP001396334">
    <property type="component" value="Unassembled WGS sequence"/>
</dbReference>
<keyword evidence="3" id="KW-1185">Reference proteome</keyword>
<sequence length="87" mass="9555">MEGSDGTDHTVENLHRNSIVYDMENPKGSRPGDYLLHDSRTGPERSMAGMTTGLGKDKLSAEISNLKKYTTVDLKAYRIPASAVKKT</sequence>
<evidence type="ECO:0000256" key="1">
    <source>
        <dbReference type="SAM" id="MobiDB-lite"/>
    </source>
</evidence>
<organism evidence="2 3">
    <name type="scientific">Hibiscus sabdariffa</name>
    <name type="common">roselle</name>
    <dbReference type="NCBI Taxonomy" id="183260"/>
    <lineage>
        <taxon>Eukaryota</taxon>
        <taxon>Viridiplantae</taxon>
        <taxon>Streptophyta</taxon>
        <taxon>Embryophyta</taxon>
        <taxon>Tracheophyta</taxon>
        <taxon>Spermatophyta</taxon>
        <taxon>Magnoliopsida</taxon>
        <taxon>eudicotyledons</taxon>
        <taxon>Gunneridae</taxon>
        <taxon>Pentapetalae</taxon>
        <taxon>rosids</taxon>
        <taxon>malvids</taxon>
        <taxon>Malvales</taxon>
        <taxon>Malvaceae</taxon>
        <taxon>Malvoideae</taxon>
        <taxon>Hibiscus</taxon>
    </lineage>
</organism>